<name>A0ABP3B778_9FLAO</name>
<dbReference type="EMBL" id="ARZX01000015">
    <property type="protein sequence ID" value="EWH12975.1"/>
    <property type="molecule type" value="Genomic_DNA"/>
</dbReference>
<dbReference type="Proteomes" id="UP000019275">
    <property type="component" value="Unassembled WGS sequence"/>
</dbReference>
<dbReference type="RefSeq" id="WP_034646019.1">
    <property type="nucleotide sequence ID" value="NZ_ARZX01000015.1"/>
</dbReference>
<proteinExistence type="predicted"/>
<sequence>MKVVIIIGIVLLVLVSVWYAKKTGINSEFHNKQKALAVSNILDKPLDFGYKMVWIAVKTNQKKRLAEIIKLKKTKQANWKSGIETAYEDGIYITPQIGEWTLITGNGLVNKRDDKENMAAVETLLNYLSTEFGEAHFFGTNRVVEYHSWMKSKNGKMEQIYSYLGESMENIKVFGEPTKAEEGLKLFNSLSEDAKNEAYFEREDLTYADEMLVMEIAEKWSVNPTKLSTRTDIKKELGLAGK</sequence>
<accession>A0ABP3B778</accession>
<reference evidence="1 2" key="1">
    <citation type="journal article" date="2014" name="Genome Announc.">
        <title>Draft Genome Sequence of the Carrageenan-Degrading Bacterium Cellulophaga sp. Strain KL-A, Isolated from Decaying Marine Algae.</title>
        <authorList>
            <person name="Shan D."/>
            <person name="Ying J."/>
            <person name="Li X."/>
            <person name="Gao Z."/>
            <person name="Wei G."/>
            <person name="Shao Z."/>
        </authorList>
    </citation>
    <scope>NUCLEOTIDE SEQUENCE [LARGE SCALE GENOMIC DNA]</scope>
    <source>
        <strain evidence="1 2">KL-A</strain>
    </source>
</reference>
<comment type="caution">
    <text evidence="1">The sequence shown here is derived from an EMBL/GenBank/DDBJ whole genome shotgun (WGS) entry which is preliminary data.</text>
</comment>
<evidence type="ECO:0000313" key="1">
    <source>
        <dbReference type="EMBL" id="EWH12975.1"/>
    </source>
</evidence>
<organism evidence="1 2">
    <name type="scientific">Cellulophaga geojensis KL-A</name>
    <dbReference type="NCBI Taxonomy" id="1328323"/>
    <lineage>
        <taxon>Bacteria</taxon>
        <taxon>Pseudomonadati</taxon>
        <taxon>Bacteroidota</taxon>
        <taxon>Flavobacteriia</taxon>
        <taxon>Flavobacteriales</taxon>
        <taxon>Flavobacteriaceae</taxon>
        <taxon>Cellulophaga</taxon>
    </lineage>
</organism>
<evidence type="ECO:0000313" key="2">
    <source>
        <dbReference type="Proteomes" id="UP000019275"/>
    </source>
</evidence>
<keyword evidence="2" id="KW-1185">Reference proteome</keyword>
<gene>
    <name evidence="1" type="ORF">KLA_11590</name>
</gene>
<protein>
    <submittedName>
        <fullName evidence="1">Uncharacterized protein</fullName>
    </submittedName>
</protein>